<dbReference type="EMBL" id="JAHRIN010051472">
    <property type="protein sequence ID" value="MEQ2209542.1"/>
    <property type="molecule type" value="Genomic_DNA"/>
</dbReference>
<feature type="region of interest" description="Disordered" evidence="2">
    <location>
        <begin position="19"/>
        <end position="83"/>
    </location>
</feature>
<dbReference type="Pfam" id="PF01391">
    <property type="entry name" value="Collagen"/>
    <property type="match status" value="1"/>
</dbReference>
<dbReference type="InterPro" id="IPR008160">
    <property type="entry name" value="Collagen"/>
</dbReference>
<sequence length="139" mass="14621">MDKLTLLCVVLSIGRCWHPRTGRNPRRQGLGEKGEQGEKGDMGEDGPKGDIGEKGDAGSSAAGIKGEPGEPGRSGLKGEPGLPGLPGLPGIKVIASLFSSPPLSHVHPVLSMSIRFCPSERAQSNSAHPLLWFIYDTEV</sequence>
<organism evidence="3 4">
    <name type="scientific">Xenoophorus captivus</name>
    <dbReference type="NCBI Taxonomy" id="1517983"/>
    <lineage>
        <taxon>Eukaryota</taxon>
        <taxon>Metazoa</taxon>
        <taxon>Chordata</taxon>
        <taxon>Craniata</taxon>
        <taxon>Vertebrata</taxon>
        <taxon>Euteleostomi</taxon>
        <taxon>Actinopterygii</taxon>
        <taxon>Neopterygii</taxon>
        <taxon>Teleostei</taxon>
        <taxon>Neoteleostei</taxon>
        <taxon>Acanthomorphata</taxon>
        <taxon>Ovalentaria</taxon>
        <taxon>Atherinomorphae</taxon>
        <taxon>Cyprinodontiformes</taxon>
        <taxon>Goodeidae</taxon>
        <taxon>Xenoophorus</taxon>
    </lineage>
</organism>
<keyword evidence="1" id="KW-0677">Repeat</keyword>
<feature type="compositionally biased region" description="Basic and acidic residues" evidence="2">
    <location>
        <begin position="29"/>
        <end position="56"/>
    </location>
</feature>
<accession>A0ABV0RQ64</accession>
<comment type="caution">
    <text evidence="3">The sequence shown here is derived from an EMBL/GenBank/DDBJ whole genome shotgun (WGS) entry which is preliminary data.</text>
</comment>
<evidence type="ECO:0000313" key="4">
    <source>
        <dbReference type="Proteomes" id="UP001434883"/>
    </source>
</evidence>
<evidence type="ECO:0000313" key="3">
    <source>
        <dbReference type="EMBL" id="MEQ2209542.1"/>
    </source>
</evidence>
<evidence type="ECO:0000256" key="2">
    <source>
        <dbReference type="SAM" id="MobiDB-lite"/>
    </source>
</evidence>
<dbReference type="Gene3D" id="1.20.5.320">
    <property type="entry name" value="6-Phosphogluconate Dehydrogenase, domain 3"/>
    <property type="match status" value="1"/>
</dbReference>
<proteinExistence type="predicted"/>
<keyword evidence="4" id="KW-1185">Reference proteome</keyword>
<gene>
    <name evidence="3" type="ORF">XENOCAPTIV_000660</name>
</gene>
<dbReference type="PANTHER" id="PTHR37456">
    <property type="entry name" value="SI:CH211-266K2.1"/>
    <property type="match status" value="1"/>
</dbReference>
<protein>
    <submittedName>
        <fullName evidence="3">Uncharacterized protein</fullName>
    </submittedName>
</protein>
<name>A0ABV0RQ64_9TELE</name>
<dbReference type="PANTHER" id="PTHR37456:SF3">
    <property type="entry name" value="COLLAGEN ALPHA-1(XXV) CHAIN"/>
    <property type="match status" value="1"/>
</dbReference>
<reference evidence="3 4" key="1">
    <citation type="submission" date="2021-06" db="EMBL/GenBank/DDBJ databases">
        <authorList>
            <person name="Palmer J.M."/>
        </authorList>
    </citation>
    <scope>NUCLEOTIDE SEQUENCE [LARGE SCALE GENOMIC DNA]</scope>
    <source>
        <strain evidence="3 4">XC_2019</strain>
        <tissue evidence="3">Muscle</tissue>
    </source>
</reference>
<dbReference type="Proteomes" id="UP001434883">
    <property type="component" value="Unassembled WGS sequence"/>
</dbReference>
<evidence type="ECO:0000256" key="1">
    <source>
        <dbReference type="ARBA" id="ARBA00022737"/>
    </source>
</evidence>
<dbReference type="InterPro" id="IPR050938">
    <property type="entry name" value="Collagen_Structural_Proteins"/>
</dbReference>